<evidence type="ECO:0000313" key="2">
    <source>
        <dbReference type="EMBL" id="PRY63391.1"/>
    </source>
</evidence>
<keyword evidence="3" id="KW-1185">Reference proteome</keyword>
<name>A0A2T0UZQ9_9MICO</name>
<sequence>MTGSVWYAAYGSNLDRDRFLTYVRGGRPPGASRTYVGARDTREPREDRPFTMPGQVFFGWESPTWGGGIAFYDVDSGGTALARAYLLTTQQFADVAAQEMHREPGVDLDLAHVLEHARHDTGPGRYESLHLVGELDGDPVLTFTTPDPTALQRNPPVAAYVVTVACGLREAHGLDDGALTAYLMGCPGVADGWTERALRDVIAATH</sequence>
<gene>
    <name evidence="2" type="ORF">BCF74_102225</name>
</gene>
<evidence type="ECO:0000256" key="1">
    <source>
        <dbReference type="SAM" id="MobiDB-lite"/>
    </source>
</evidence>
<organism evidence="2 3">
    <name type="scientific">Knoellia remsis</name>
    <dbReference type="NCBI Taxonomy" id="407159"/>
    <lineage>
        <taxon>Bacteria</taxon>
        <taxon>Bacillati</taxon>
        <taxon>Actinomycetota</taxon>
        <taxon>Actinomycetes</taxon>
        <taxon>Micrococcales</taxon>
        <taxon>Intrasporangiaceae</taxon>
        <taxon>Knoellia</taxon>
    </lineage>
</organism>
<protein>
    <recommendedName>
        <fullName evidence="4">Histone deacetylase</fullName>
    </recommendedName>
</protein>
<comment type="caution">
    <text evidence="2">The sequence shown here is derived from an EMBL/GenBank/DDBJ whole genome shotgun (WGS) entry which is preliminary data.</text>
</comment>
<dbReference type="Proteomes" id="UP000237822">
    <property type="component" value="Unassembled WGS sequence"/>
</dbReference>
<dbReference type="OrthoDB" id="3470041at2"/>
<feature type="compositionally biased region" description="Basic and acidic residues" evidence="1">
    <location>
        <begin position="39"/>
        <end position="49"/>
    </location>
</feature>
<dbReference type="EMBL" id="PVTI01000002">
    <property type="protein sequence ID" value="PRY63391.1"/>
    <property type="molecule type" value="Genomic_DNA"/>
</dbReference>
<dbReference type="RefSeq" id="WP_106296347.1">
    <property type="nucleotide sequence ID" value="NZ_PVTI01000002.1"/>
</dbReference>
<evidence type="ECO:0008006" key="4">
    <source>
        <dbReference type="Google" id="ProtNLM"/>
    </source>
</evidence>
<proteinExistence type="predicted"/>
<evidence type="ECO:0000313" key="3">
    <source>
        <dbReference type="Proteomes" id="UP000237822"/>
    </source>
</evidence>
<feature type="region of interest" description="Disordered" evidence="1">
    <location>
        <begin position="31"/>
        <end position="50"/>
    </location>
</feature>
<dbReference type="AlphaFoldDB" id="A0A2T0UZQ9"/>
<accession>A0A2T0UZQ9</accession>
<reference evidence="2 3" key="1">
    <citation type="submission" date="2018-03" db="EMBL/GenBank/DDBJ databases">
        <title>Genomic Encyclopedia of Archaeal and Bacterial Type Strains, Phase II (KMG-II): from individual species to whole genera.</title>
        <authorList>
            <person name="Goeker M."/>
        </authorList>
    </citation>
    <scope>NUCLEOTIDE SEQUENCE [LARGE SCALE GENOMIC DNA]</scope>
    <source>
        <strain evidence="2 3">ATCC BAA-1496</strain>
    </source>
</reference>
<dbReference type="Gene3D" id="3.10.490.10">
    <property type="entry name" value="Gamma-glutamyl cyclotransferase-like"/>
    <property type="match status" value="1"/>
</dbReference>